<dbReference type="AlphaFoldDB" id="A0A9P4HXP6"/>
<gene>
    <name evidence="1" type="ORF">K490DRAFT_42281</name>
</gene>
<evidence type="ECO:0000313" key="1">
    <source>
        <dbReference type="EMBL" id="KAF2087456.1"/>
    </source>
</evidence>
<protein>
    <recommendedName>
        <fullName evidence="3">DUF3431 domain containing protein</fullName>
    </recommendedName>
</protein>
<dbReference type="OrthoDB" id="426718at2759"/>
<dbReference type="InterPro" id="IPR021838">
    <property type="entry name" value="DUF3431"/>
</dbReference>
<organism evidence="1 2">
    <name type="scientific">Saccharata proteae CBS 121410</name>
    <dbReference type="NCBI Taxonomy" id="1314787"/>
    <lineage>
        <taxon>Eukaryota</taxon>
        <taxon>Fungi</taxon>
        <taxon>Dikarya</taxon>
        <taxon>Ascomycota</taxon>
        <taxon>Pezizomycotina</taxon>
        <taxon>Dothideomycetes</taxon>
        <taxon>Dothideomycetes incertae sedis</taxon>
        <taxon>Botryosphaeriales</taxon>
        <taxon>Saccharataceae</taxon>
        <taxon>Saccharata</taxon>
    </lineage>
</organism>
<evidence type="ECO:0000313" key="2">
    <source>
        <dbReference type="Proteomes" id="UP000799776"/>
    </source>
</evidence>
<proteinExistence type="predicted"/>
<name>A0A9P4HXP6_9PEZI</name>
<dbReference type="Proteomes" id="UP000799776">
    <property type="component" value="Unassembled WGS sequence"/>
</dbReference>
<comment type="caution">
    <text evidence="1">The sequence shown here is derived from an EMBL/GenBank/DDBJ whole genome shotgun (WGS) entry which is preliminary data.</text>
</comment>
<evidence type="ECO:0008006" key="3">
    <source>
        <dbReference type="Google" id="ProtNLM"/>
    </source>
</evidence>
<reference evidence="1" key="1">
    <citation type="journal article" date="2020" name="Stud. Mycol.">
        <title>101 Dothideomycetes genomes: a test case for predicting lifestyles and emergence of pathogens.</title>
        <authorList>
            <person name="Haridas S."/>
            <person name="Albert R."/>
            <person name="Binder M."/>
            <person name="Bloem J."/>
            <person name="Labutti K."/>
            <person name="Salamov A."/>
            <person name="Andreopoulos B."/>
            <person name="Baker S."/>
            <person name="Barry K."/>
            <person name="Bills G."/>
            <person name="Bluhm B."/>
            <person name="Cannon C."/>
            <person name="Castanera R."/>
            <person name="Culley D."/>
            <person name="Daum C."/>
            <person name="Ezra D."/>
            <person name="Gonzalez J."/>
            <person name="Henrissat B."/>
            <person name="Kuo A."/>
            <person name="Liang C."/>
            <person name="Lipzen A."/>
            <person name="Lutzoni F."/>
            <person name="Magnuson J."/>
            <person name="Mondo S."/>
            <person name="Nolan M."/>
            <person name="Ohm R."/>
            <person name="Pangilinan J."/>
            <person name="Park H.-J."/>
            <person name="Ramirez L."/>
            <person name="Alfaro M."/>
            <person name="Sun H."/>
            <person name="Tritt A."/>
            <person name="Yoshinaga Y."/>
            <person name="Zwiers L.-H."/>
            <person name="Turgeon B."/>
            <person name="Goodwin S."/>
            <person name="Spatafora J."/>
            <person name="Crous P."/>
            <person name="Grigoriev I."/>
        </authorList>
    </citation>
    <scope>NUCLEOTIDE SEQUENCE</scope>
    <source>
        <strain evidence="1">CBS 121410</strain>
    </source>
</reference>
<dbReference type="PANTHER" id="PTHR37490:SF2">
    <property type="match status" value="1"/>
</dbReference>
<accession>A0A9P4HXP6</accession>
<keyword evidence="2" id="KW-1185">Reference proteome</keyword>
<dbReference type="Pfam" id="PF11913">
    <property type="entry name" value="DUF3431"/>
    <property type="match status" value="1"/>
</dbReference>
<dbReference type="EMBL" id="ML978720">
    <property type="protein sequence ID" value="KAF2087456.1"/>
    <property type="molecule type" value="Genomic_DNA"/>
</dbReference>
<dbReference type="PANTHER" id="PTHR37490">
    <property type="entry name" value="EXPRESSED PROTEIN"/>
    <property type="match status" value="1"/>
</dbReference>
<sequence length="240" mass="27612">MVEKPAATKPAIDGIIVVGKQKNEDTDWIAAELPEWQNAIYVVNDHTAPLHTIVNKGREAQPYLTYIVDNYHNLPETIVFLHPHRAGYPVAWHTDAPGYSNVASIKSLNIDFVQRNGYANLRCIFIPGCPDEVQPFREPRDETRTIETNMPAAWFDLFNTTDVPSVIATPCCAQFAVSRDQVLKRPWEDYKKYHTWLLDTSLDDDTSGRIFEYLWHIIFGQDPVYCPDKDQCYFDVYGRE</sequence>